<feature type="region of interest" description="Disordered" evidence="4">
    <location>
        <begin position="745"/>
        <end position="780"/>
    </location>
</feature>
<dbReference type="FunFam" id="2.60.40.10:FF:000032">
    <property type="entry name" value="palladin isoform X1"/>
    <property type="match status" value="1"/>
</dbReference>
<feature type="compositionally biased region" description="Polar residues" evidence="4">
    <location>
        <begin position="1050"/>
        <end position="1066"/>
    </location>
</feature>
<keyword evidence="5" id="KW-0812">Transmembrane</keyword>
<feature type="region of interest" description="Disordered" evidence="4">
    <location>
        <begin position="950"/>
        <end position="1076"/>
    </location>
</feature>
<dbReference type="RefSeq" id="XP_038065324.1">
    <property type="nucleotide sequence ID" value="XM_038209396.1"/>
</dbReference>
<dbReference type="InterPro" id="IPR036116">
    <property type="entry name" value="FN3_sf"/>
</dbReference>
<dbReference type="AlphaFoldDB" id="A0A914AMR9"/>
<dbReference type="InterPro" id="IPR036179">
    <property type="entry name" value="Ig-like_dom_sf"/>
</dbReference>
<feature type="domain" description="Ig-like" evidence="7">
    <location>
        <begin position="405"/>
        <end position="492"/>
    </location>
</feature>
<feature type="domain" description="Fibronectin type-III" evidence="8">
    <location>
        <begin position="645"/>
        <end position="747"/>
    </location>
</feature>
<dbReference type="InterPro" id="IPR013783">
    <property type="entry name" value="Ig-like_fold"/>
</dbReference>
<feature type="compositionally biased region" description="Polar residues" evidence="4">
    <location>
        <begin position="1014"/>
        <end position="1042"/>
    </location>
</feature>
<dbReference type="GeneID" id="119735618"/>
<dbReference type="RefSeq" id="XP_038065327.1">
    <property type="nucleotide sequence ID" value="XM_038209399.1"/>
</dbReference>
<keyword evidence="6" id="KW-0732">Signal</keyword>
<dbReference type="Pfam" id="PF07679">
    <property type="entry name" value="I-set"/>
    <property type="match status" value="2"/>
</dbReference>
<feature type="domain" description="Ig-like" evidence="7">
    <location>
        <begin position="313"/>
        <end position="399"/>
    </location>
</feature>
<dbReference type="InterPro" id="IPR003598">
    <property type="entry name" value="Ig_sub2"/>
</dbReference>
<dbReference type="Pfam" id="PF00041">
    <property type="entry name" value="fn3"/>
    <property type="match status" value="2"/>
</dbReference>
<keyword evidence="3" id="KW-0393">Immunoglobulin domain</keyword>
<keyword evidence="5" id="KW-0472">Membrane</keyword>
<protein>
    <submittedName>
        <fullName evidence="9">Uncharacterized protein</fullName>
    </submittedName>
</protein>
<dbReference type="EnsemblMetazoa" id="XM_038209400.1">
    <property type="protein sequence ID" value="XP_038065328.1"/>
    <property type="gene ID" value="LOC119735618"/>
</dbReference>
<evidence type="ECO:0000259" key="8">
    <source>
        <dbReference type="PROSITE" id="PS50853"/>
    </source>
</evidence>
<dbReference type="EnsemblMetazoa" id="XM_038209396.1">
    <property type="protein sequence ID" value="XP_038065324.1"/>
    <property type="gene ID" value="LOC119735618"/>
</dbReference>
<dbReference type="EnsemblMetazoa" id="XM_038209399.1">
    <property type="protein sequence ID" value="XP_038065327.1"/>
    <property type="gene ID" value="LOC119735618"/>
</dbReference>
<evidence type="ECO:0000313" key="10">
    <source>
        <dbReference type="Proteomes" id="UP000887568"/>
    </source>
</evidence>
<dbReference type="SMART" id="SM00060">
    <property type="entry name" value="FN3"/>
    <property type="match status" value="2"/>
</dbReference>
<feature type="domain" description="Ig-like" evidence="7">
    <location>
        <begin position="226"/>
        <end position="307"/>
    </location>
</feature>
<dbReference type="EnsemblMetazoa" id="XM_038209397.1">
    <property type="protein sequence ID" value="XP_038065325.1"/>
    <property type="gene ID" value="LOC119735618"/>
</dbReference>
<evidence type="ECO:0000256" key="2">
    <source>
        <dbReference type="ARBA" id="ARBA00023157"/>
    </source>
</evidence>
<evidence type="ECO:0000259" key="7">
    <source>
        <dbReference type="PROSITE" id="PS50835"/>
    </source>
</evidence>
<feature type="domain" description="Ig-like" evidence="7">
    <location>
        <begin position="124"/>
        <end position="208"/>
    </location>
</feature>
<dbReference type="PROSITE" id="PS50853">
    <property type="entry name" value="FN3"/>
    <property type="match status" value="2"/>
</dbReference>
<dbReference type="InterPro" id="IPR003961">
    <property type="entry name" value="FN3_dom"/>
</dbReference>
<dbReference type="GO" id="GO:0098609">
    <property type="term" value="P:cell-cell adhesion"/>
    <property type="evidence" value="ECO:0007669"/>
    <property type="project" value="TreeGrafter"/>
</dbReference>
<keyword evidence="5" id="KW-1133">Transmembrane helix</keyword>
<accession>A0A914AMR9</accession>
<evidence type="ECO:0000256" key="4">
    <source>
        <dbReference type="SAM" id="MobiDB-lite"/>
    </source>
</evidence>
<evidence type="ECO:0000256" key="1">
    <source>
        <dbReference type="ARBA" id="ARBA00022737"/>
    </source>
</evidence>
<feature type="compositionally biased region" description="Pro residues" evidence="4">
    <location>
        <begin position="745"/>
        <end position="757"/>
    </location>
</feature>
<dbReference type="PROSITE" id="PS50835">
    <property type="entry name" value="IG_LIKE"/>
    <property type="match status" value="5"/>
</dbReference>
<dbReference type="InterPro" id="IPR007110">
    <property type="entry name" value="Ig-like_dom"/>
</dbReference>
<feature type="signal peptide" evidence="6">
    <location>
        <begin position="1"/>
        <end position="27"/>
    </location>
</feature>
<dbReference type="PANTHER" id="PTHR44170:SF54">
    <property type="entry name" value="FI24025P1"/>
    <property type="match status" value="1"/>
</dbReference>
<evidence type="ECO:0000313" key="9">
    <source>
        <dbReference type="EnsemblMetazoa" id="XP_038065325.1"/>
    </source>
</evidence>
<dbReference type="Proteomes" id="UP000887568">
    <property type="component" value="Unplaced"/>
</dbReference>
<dbReference type="CDD" id="cd00096">
    <property type="entry name" value="Ig"/>
    <property type="match status" value="1"/>
</dbReference>
<feature type="domain" description="Ig-like" evidence="7">
    <location>
        <begin position="29"/>
        <end position="113"/>
    </location>
</feature>
<feature type="compositionally biased region" description="Polar residues" evidence="4">
    <location>
        <begin position="911"/>
        <end position="934"/>
    </location>
</feature>
<keyword evidence="10" id="KW-1185">Reference proteome</keyword>
<dbReference type="EnsemblMetazoa" id="XM_038209398.1">
    <property type="protein sequence ID" value="XP_038065326.1"/>
    <property type="gene ID" value="LOC119735618"/>
</dbReference>
<feature type="region of interest" description="Disordered" evidence="4">
    <location>
        <begin position="911"/>
        <end position="937"/>
    </location>
</feature>
<proteinExistence type="predicted"/>
<dbReference type="CDD" id="cd00063">
    <property type="entry name" value="FN3"/>
    <property type="match status" value="2"/>
</dbReference>
<dbReference type="SMART" id="SM00408">
    <property type="entry name" value="IGc2"/>
    <property type="match status" value="5"/>
</dbReference>
<reference evidence="9" key="1">
    <citation type="submission" date="2022-11" db="UniProtKB">
        <authorList>
            <consortium name="EnsemblMetazoa"/>
        </authorList>
    </citation>
    <scope>IDENTIFICATION</scope>
</reference>
<feature type="domain" description="Fibronectin type-III" evidence="8">
    <location>
        <begin position="538"/>
        <end position="634"/>
    </location>
</feature>
<keyword evidence="2" id="KW-1015">Disulfide bond</keyword>
<dbReference type="OMA" id="ATVTLAX"/>
<dbReference type="SMART" id="SM00409">
    <property type="entry name" value="IG"/>
    <property type="match status" value="5"/>
</dbReference>
<feature type="chain" id="PRO_5038275696" evidence="6">
    <location>
        <begin position="28"/>
        <end position="1076"/>
    </location>
</feature>
<evidence type="ECO:0000256" key="6">
    <source>
        <dbReference type="SAM" id="SignalP"/>
    </source>
</evidence>
<dbReference type="RefSeq" id="XP_038065325.1">
    <property type="nucleotide sequence ID" value="XM_038209397.1"/>
</dbReference>
<name>A0A914AMR9_PATMI</name>
<dbReference type="Pfam" id="PF13927">
    <property type="entry name" value="Ig_3"/>
    <property type="match status" value="2"/>
</dbReference>
<dbReference type="OrthoDB" id="9998697at2759"/>
<dbReference type="SUPFAM" id="SSF49265">
    <property type="entry name" value="Fibronectin type III"/>
    <property type="match status" value="1"/>
</dbReference>
<dbReference type="RefSeq" id="XP_038065326.1">
    <property type="nucleotide sequence ID" value="XM_038209398.1"/>
</dbReference>
<dbReference type="RefSeq" id="XP_038065328.1">
    <property type="nucleotide sequence ID" value="XM_038209400.1"/>
</dbReference>
<organism evidence="9 10">
    <name type="scientific">Patiria miniata</name>
    <name type="common">Bat star</name>
    <name type="synonym">Asterina miniata</name>
    <dbReference type="NCBI Taxonomy" id="46514"/>
    <lineage>
        <taxon>Eukaryota</taxon>
        <taxon>Metazoa</taxon>
        <taxon>Echinodermata</taxon>
        <taxon>Eleutherozoa</taxon>
        <taxon>Asterozoa</taxon>
        <taxon>Asteroidea</taxon>
        <taxon>Valvatacea</taxon>
        <taxon>Valvatida</taxon>
        <taxon>Asterinidae</taxon>
        <taxon>Patiria</taxon>
    </lineage>
</organism>
<feature type="region of interest" description="Disordered" evidence="4">
    <location>
        <begin position="522"/>
        <end position="542"/>
    </location>
</feature>
<dbReference type="PANTHER" id="PTHR44170">
    <property type="entry name" value="PROTEIN SIDEKICK"/>
    <property type="match status" value="1"/>
</dbReference>
<sequence length="1076" mass="117507">MEVPIYLLVDLLLCSLVLLLCQSLADSSPSFLSEPRSRIVKHNIRVKLRCKVDPKDAPIWWSFNGQDITDPASLGMQVTPKYLKIDSFQGEGERSHNGGYQCKAGNRTGLIVSRVAHVQAAYLRRFSTHLPATAYAKKGSVAVIECEAPDSIPPAVMSYEFKGQTISGSSDHYRIMPSGHLHIINVSESDEGHYTCLATNPTLSKTHTAGNGTTLVLQEVSEVQIPPSIQTSRGVSVNIHERAVLECVAGGVPHPDVQWDMVEGLIPDNGVHYPGSLEITSVSRSDAGVYTCTALNEQGQSQRSEVTLEVIEPVSIAKAPKNTHVDLGGTGHFKCTVRGVNQNQIVWLFNGQRISEMSTRHEILEGQLIINEVTRSDLGPYQCFVQTDHGSAQATAKLMLREGFPAIVDPPVNTTAIEGENVFLSCGITGDPMPFVSWHDPLGTVVRNTRSMFISEETGGLTISRVGPDDVGWYRCTAANKHGQVAAEAYLAVIEKISTTPVPESSSRHVLNPPVNDDITITTQTTDEPNKPGTVPDAPTKPIIIKTSDTSVETRWDYFSRIPVTSFTIQYRDVASIDGWVTASNVIPLNRRVYEVQGLKEGATYRFRVIASNTHGDSEPSEMSNRFLMHVPGSMDPPVRPPLDPPRIINCVAMSSTSILVEWEFEPEFPDIPVTGFYVHYRNTDSDDDNDYTRTPVVGDDVRRYQIRNLEAELTYDIKMQTFNDGGESPFSNVIIRETMAQQTPPPPIIIPDPYPSNPSSGGRNPNIPSIPDDTEPDASTNQGEDILYITLGVVLGAMLLVLIMFGVMCIWRAKQVNNDRLARDWHYGYYCDGAYRHNNGNAYKFGHYMNGNTPQGHGGGNPPYGDTATPADPRPLYTMPQDTLDEANYFPGLSPPTSPVANGHIPATNQTLQPCHMTSPNENTNSNHSSGASNEHLYVNGSCRSLRGAGGSLDREGHQGQVSLTFPGSGSYGTGDRPVCPSRHPKGDRSRRRKREGTTSREATDTEMASEVPPSSKNNFPPTVAQTAPSPGNETSSQQGLSPEVNLTLPCQGSHDSLNQSQDSGSCRIVKHSDI</sequence>
<feature type="compositionally biased region" description="Basic residues" evidence="4">
    <location>
        <begin position="984"/>
        <end position="996"/>
    </location>
</feature>
<dbReference type="InterPro" id="IPR003599">
    <property type="entry name" value="Ig_sub"/>
</dbReference>
<dbReference type="GO" id="GO:0007399">
    <property type="term" value="P:nervous system development"/>
    <property type="evidence" value="ECO:0007669"/>
    <property type="project" value="TreeGrafter"/>
</dbReference>
<feature type="transmembrane region" description="Helical" evidence="5">
    <location>
        <begin position="787"/>
        <end position="812"/>
    </location>
</feature>
<evidence type="ECO:0000256" key="5">
    <source>
        <dbReference type="SAM" id="Phobius"/>
    </source>
</evidence>
<dbReference type="InterPro" id="IPR013098">
    <property type="entry name" value="Ig_I-set"/>
</dbReference>
<keyword evidence="1" id="KW-0677">Repeat</keyword>
<evidence type="ECO:0000256" key="3">
    <source>
        <dbReference type="ARBA" id="ARBA00023319"/>
    </source>
</evidence>
<dbReference type="SUPFAM" id="SSF48726">
    <property type="entry name" value="Immunoglobulin"/>
    <property type="match status" value="4"/>
</dbReference>
<dbReference type="Gene3D" id="2.60.40.10">
    <property type="entry name" value="Immunoglobulins"/>
    <property type="match status" value="7"/>
</dbReference>